<evidence type="ECO:0000313" key="3">
    <source>
        <dbReference type="EMBL" id="CAE8601901.1"/>
    </source>
</evidence>
<feature type="compositionally biased region" description="Acidic residues" evidence="2">
    <location>
        <begin position="846"/>
        <end position="857"/>
    </location>
</feature>
<feature type="compositionally biased region" description="Low complexity" evidence="2">
    <location>
        <begin position="858"/>
        <end position="872"/>
    </location>
</feature>
<reference evidence="3" key="1">
    <citation type="submission" date="2021-02" db="EMBL/GenBank/DDBJ databases">
        <authorList>
            <person name="Dougan E. K."/>
            <person name="Rhodes N."/>
            <person name="Thang M."/>
            <person name="Chan C."/>
        </authorList>
    </citation>
    <scope>NUCLEOTIDE SEQUENCE</scope>
</reference>
<proteinExistence type="predicted"/>
<sequence length="872" mass="95157">MAEMAVSQPKDGIDFLGQWLQTYAEQEATKATRDKEERALADEREKNKVKLEEKEKLRQLKVVEQERLESVYHGLLGKFSDPEVTFQDSFWTDLVNVTQESTGASAVYLGLLDEEGEGESGPYISYEAFTKGSELLADKILPKETGVTWGALTENPAEEDFAAKYLWKPPSVEPVAAEPVEGEEPPEKPTVPYYPVSIPCVTDVKEVHYFEMTRLGAFLALPLVYQSYYTSDAYADAKTFEDEKKAEAKKREEEAAAAAAAAEAGEAVEGEAEKPAEAEPVEVKKMVLRGKAVKMVLCLDTLGTNKAFEESAMVRALELCKACGQCKSQTEIKEVDNQALAVIDEALRAAMEEQVAAAVTAAETSTAEALANEDAEAPEERKDLLQKKYAFLRALETAKAAVDVISSLHSWVVVPAEVLSVLAAAALMFGFTKEEIYPKRKQVLQWEKFKTLLAKPADFLGRASKAEFEGARKGLKPEEKLSYFKQMATPAEMDQEKANEISPAFALIFSLVQAACAYRNADLEMRKASVGHKLRSLLWKTWMTTSSLEDSMLDAKCKCEVRETVVHMLLCLCFESYSSSIRAFRMFPQPGFGGKPAGKGDDGAGAMQMNAMHMQVAQAQMAAMQAAMGKGGYMGAMYPPPYGQDFQQAAYGGWGQGFGGCAQSFGGGSKGSDGGAKGKGKGGKGKKGFKGGFSPLGGRDDDLLADSDPRKAIERAQRQAKLRDRSAINQAQRTAQQRFEKDLLDRVQGNWVDEADPDTSYLVEGCLCSVSGGENARTFRNRLGVYGGELCWDARRFWHNLNLNALPPLGEEVLRVEWNPAEGSPPTKQIVWVKGPPLPEGGAAKEEEDEPANEDAADPASMAEEVAEAAVA</sequence>
<feature type="compositionally biased region" description="Basic and acidic residues" evidence="2">
    <location>
        <begin position="245"/>
        <end position="254"/>
    </location>
</feature>
<feature type="compositionally biased region" description="Gly residues" evidence="2">
    <location>
        <begin position="668"/>
        <end position="677"/>
    </location>
</feature>
<dbReference type="OMA" id="KCEVRET"/>
<evidence type="ECO:0000256" key="2">
    <source>
        <dbReference type="SAM" id="MobiDB-lite"/>
    </source>
</evidence>
<dbReference type="OrthoDB" id="432281at2759"/>
<feature type="compositionally biased region" description="Basic residues" evidence="2">
    <location>
        <begin position="678"/>
        <end position="689"/>
    </location>
</feature>
<dbReference type="AlphaFoldDB" id="A0A813EUD9"/>
<accession>A0A813EUD9</accession>
<keyword evidence="4" id="KW-1185">Reference proteome</keyword>
<feature type="compositionally biased region" description="Low complexity" evidence="2">
    <location>
        <begin position="256"/>
        <end position="267"/>
    </location>
</feature>
<protein>
    <submittedName>
        <fullName evidence="3">Uncharacterized protein</fullName>
    </submittedName>
</protein>
<dbReference type="EMBL" id="CAJNNV010013651">
    <property type="protein sequence ID" value="CAE8601901.1"/>
    <property type="molecule type" value="Genomic_DNA"/>
</dbReference>
<dbReference type="Proteomes" id="UP000654075">
    <property type="component" value="Unassembled WGS sequence"/>
</dbReference>
<feature type="coiled-coil region" evidence="1">
    <location>
        <begin position="33"/>
        <end position="66"/>
    </location>
</feature>
<feature type="region of interest" description="Disordered" evidence="2">
    <location>
        <begin position="825"/>
        <end position="872"/>
    </location>
</feature>
<gene>
    <name evidence="3" type="ORF">PGLA1383_LOCUS20167</name>
</gene>
<evidence type="ECO:0000313" key="4">
    <source>
        <dbReference type="Proteomes" id="UP000654075"/>
    </source>
</evidence>
<comment type="caution">
    <text evidence="3">The sequence shown here is derived from an EMBL/GenBank/DDBJ whole genome shotgun (WGS) entry which is preliminary data.</text>
</comment>
<keyword evidence="1" id="KW-0175">Coiled coil</keyword>
<organism evidence="3 4">
    <name type="scientific">Polarella glacialis</name>
    <name type="common">Dinoflagellate</name>
    <dbReference type="NCBI Taxonomy" id="89957"/>
    <lineage>
        <taxon>Eukaryota</taxon>
        <taxon>Sar</taxon>
        <taxon>Alveolata</taxon>
        <taxon>Dinophyceae</taxon>
        <taxon>Suessiales</taxon>
        <taxon>Suessiaceae</taxon>
        <taxon>Polarella</taxon>
    </lineage>
</organism>
<name>A0A813EUD9_POLGL</name>
<feature type="region of interest" description="Disordered" evidence="2">
    <location>
        <begin position="245"/>
        <end position="278"/>
    </location>
</feature>
<feature type="region of interest" description="Disordered" evidence="2">
    <location>
        <begin position="668"/>
        <end position="705"/>
    </location>
</feature>
<evidence type="ECO:0000256" key="1">
    <source>
        <dbReference type="SAM" id="Coils"/>
    </source>
</evidence>